<protein>
    <recommendedName>
        <fullName evidence="3">Heparinase II/III-like protein</fullName>
    </recommendedName>
</protein>
<evidence type="ECO:0008006" key="3">
    <source>
        <dbReference type="Google" id="ProtNLM"/>
    </source>
</evidence>
<dbReference type="Proteomes" id="UP000435649">
    <property type="component" value="Unassembled WGS sequence"/>
</dbReference>
<evidence type="ECO:0000313" key="2">
    <source>
        <dbReference type="Proteomes" id="UP000435649"/>
    </source>
</evidence>
<dbReference type="AlphaFoldDB" id="A0A844FZ24"/>
<keyword evidence="2" id="KW-1185">Reference proteome</keyword>
<gene>
    <name evidence="1" type="ORF">FYJ85_00965</name>
</gene>
<reference evidence="1 2" key="1">
    <citation type="submission" date="2019-08" db="EMBL/GenBank/DDBJ databases">
        <title>In-depth cultivation of the pig gut microbiome towards novel bacterial diversity and tailored functional studies.</title>
        <authorList>
            <person name="Wylensek D."/>
            <person name="Hitch T.C.A."/>
            <person name="Clavel T."/>
        </authorList>
    </citation>
    <scope>NUCLEOTIDE SEQUENCE [LARGE SCALE GENOMIC DNA]</scope>
    <source>
        <strain evidence="1 2">BBE-744-WT-12</strain>
    </source>
</reference>
<dbReference type="RefSeq" id="WP_106053168.1">
    <property type="nucleotide sequence ID" value="NZ_VUNS01000001.1"/>
</dbReference>
<evidence type="ECO:0000313" key="1">
    <source>
        <dbReference type="EMBL" id="MST95618.1"/>
    </source>
</evidence>
<sequence length="557" mass="62774">MSIFEERRSDILRRMLADSVPGPLNMELPLLRFELDGDAGVANRELRGLAGWFDRPHPTGRDLRGECDFAAEKLALALVRFGEKLEPETHAAVERFFTAFDFSSIYCSENHWLLFLSSRLIASRVYPDRLFQAYGKTGRELFEEDRRRLADFLRFRARRGWGEFDSGCYMIPVWECMTLLYDYSGVPELRQLCGDMFNLLLADLLQESFDGCQGGAHGRIYPDNALDYAKCGTTFLCRLYAGTGADAVSAANYEALICSFRPDPAVAAIAAWEPERPVEIRERKHLHNICDMQPERPLDGSVRKLTFRSANFLLGSVVYQDDYPDDASRVYAFHQQHDWDLFLRGGSTRCRIFTHHPGDFGEHNYWTGDLGCRCGRFFQHRSAVLALYDIPADQPMQFIHACFPKAEFREVAETEFALFAAGPAAYAALLLPNGWSRTEEGEWAGIEVTSPGAVNAAVCEAGEAADYASFAAFREEILSNRLTFDRGARRLVYESKRCGRIGLGADGSRSVDGVPARFDWPLYDSPLIRSGWDSGVVEITVPGFPARTLDFTLPRHS</sequence>
<comment type="caution">
    <text evidence="1">The sequence shown here is derived from an EMBL/GenBank/DDBJ whole genome shotgun (WGS) entry which is preliminary data.</text>
</comment>
<dbReference type="EMBL" id="VUNS01000001">
    <property type="protein sequence ID" value="MST95618.1"/>
    <property type="molecule type" value="Genomic_DNA"/>
</dbReference>
<accession>A0A844FZ24</accession>
<proteinExistence type="predicted"/>
<name>A0A844FZ24_9BACT</name>
<organism evidence="1 2">
    <name type="scientific">Victivallis lenta</name>
    <dbReference type="NCBI Taxonomy" id="2606640"/>
    <lineage>
        <taxon>Bacteria</taxon>
        <taxon>Pseudomonadati</taxon>
        <taxon>Lentisphaerota</taxon>
        <taxon>Lentisphaeria</taxon>
        <taxon>Victivallales</taxon>
        <taxon>Victivallaceae</taxon>
        <taxon>Victivallis</taxon>
    </lineage>
</organism>